<dbReference type="PANTHER" id="PTHR24421">
    <property type="entry name" value="NITRATE/NITRITE SENSOR PROTEIN NARX-RELATED"/>
    <property type="match status" value="1"/>
</dbReference>
<accession>A0ABR5J3E7</accession>
<protein>
    <recommendedName>
        <fullName evidence="2">histidine kinase</fullName>
        <ecNumber evidence="2">2.7.13.3</ecNumber>
    </recommendedName>
</protein>
<evidence type="ECO:0000256" key="5">
    <source>
        <dbReference type="ARBA" id="ARBA00023012"/>
    </source>
</evidence>
<dbReference type="InterPro" id="IPR050482">
    <property type="entry name" value="Sensor_HK_TwoCompSys"/>
</dbReference>
<feature type="non-terminal residue" evidence="6">
    <location>
        <position position="1"/>
    </location>
</feature>
<evidence type="ECO:0000256" key="4">
    <source>
        <dbReference type="ARBA" id="ARBA00022777"/>
    </source>
</evidence>
<sequence>EFPAIAATARESLTEMRRLLGALRGTDGTGAGGGERAPQPGLGEVERLVEATVRAGVPVELSVELGPAPVPGAVDLSAYRVVQEALANVVRHAPGAATRVSVASDRTGVSALIVNAPAAAPGAPLETGASTGHGLVGMRERVRLLGGTLDAGPLPDG</sequence>
<evidence type="ECO:0000313" key="6">
    <source>
        <dbReference type="EMBL" id="KOG87991.1"/>
    </source>
</evidence>
<dbReference type="PANTHER" id="PTHR24421:SF10">
    <property type="entry name" value="NITRATE_NITRITE SENSOR PROTEIN NARQ"/>
    <property type="match status" value="1"/>
</dbReference>
<evidence type="ECO:0000256" key="3">
    <source>
        <dbReference type="ARBA" id="ARBA00022679"/>
    </source>
</evidence>
<comment type="caution">
    <text evidence="6">The sequence shown here is derived from an EMBL/GenBank/DDBJ whole genome shotgun (WGS) entry which is preliminary data.</text>
</comment>
<dbReference type="CDD" id="cd16917">
    <property type="entry name" value="HATPase_UhpB-NarQ-NarX-like"/>
    <property type="match status" value="1"/>
</dbReference>
<evidence type="ECO:0000256" key="1">
    <source>
        <dbReference type="ARBA" id="ARBA00000085"/>
    </source>
</evidence>
<comment type="catalytic activity">
    <reaction evidence="1">
        <text>ATP + protein L-histidine = ADP + protein N-phospho-L-histidine.</text>
        <dbReference type="EC" id="2.7.13.3"/>
    </reaction>
</comment>
<keyword evidence="5" id="KW-0902">Two-component regulatory system</keyword>
<evidence type="ECO:0000256" key="2">
    <source>
        <dbReference type="ARBA" id="ARBA00012438"/>
    </source>
</evidence>
<gene>
    <name evidence="6" type="ORF">ADK38_22320</name>
</gene>
<reference evidence="6 7" key="1">
    <citation type="submission" date="2015-07" db="EMBL/GenBank/DDBJ databases">
        <authorList>
            <person name="Ju K.-S."/>
            <person name="Doroghazi J.R."/>
            <person name="Metcalf W.W."/>
        </authorList>
    </citation>
    <scope>NUCLEOTIDE SEQUENCE [LARGE SCALE GENOMIC DNA]</scope>
    <source>
        <strain evidence="6 7">NRRL B-3589</strain>
    </source>
</reference>
<feature type="non-terminal residue" evidence="6">
    <location>
        <position position="157"/>
    </location>
</feature>
<proteinExistence type="predicted"/>
<dbReference type="GO" id="GO:0016301">
    <property type="term" value="F:kinase activity"/>
    <property type="evidence" value="ECO:0007669"/>
    <property type="project" value="UniProtKB-KW"/>
</dbReference>
<keyword evidence="3" id="KW-0808">Transferase</keyword>
<organism evidence="6 7">
    <name type="scientific">Streptomyces varsoviensis</name>
    <dbReference type="NCBI Taxonomy" id="67373"/>
    <lineage>
        <taxon>Bacteria</taxon>
        <taxon>Bacillati</taxon>
        <taxon>Actinomycetota</taxon>
        <taxon>Actinomycetes</taxon>
        <taxon>Kitasatosporales</taxon>
        <taxon>Streptomycetaceae</taxon>
        <taxon>Streptomyces</taxon>
    </lineage>
</organism>
<evidence type="ECO:0000313" key="7">
    <source>
        <dbReference type="Proteomes" id="UP000037020"/>
    </source>
</evidence>
<dbReference type="InterPro" id="IPR036890">
    <property type="entry name" value="HATPase_C_sf"/>
</dbReference>
<dbReference type="EC" id="2.7.13.3" evidence="2"/>
<keyword evidence="7" id="KW-1185">Reference proteome</keyword>
<dbReference type="Gene3D" id="3.30.565.10">
    <property type="entry name" value="Histidine kinase-like ATPase, C-terminal domain"/>
    <property type="match status" value="1"/>
</dbReference>
<dbReference type="EMBL" id="LGUT01001916">
    <property type="protein sequence ID" value="KOG87991.1"/>
    <property type="molecule type" value="Genomic_DNA"/>
</dbReference>
<dbReference type="SUPFAM" id="SSF55874">
    <property type="entry name" value="ATPase domain of HSP90 chaperone/DNA topoisomerase II/histidine kinase"/>
    <property type="match status" value="1"/>
</dbReference>
<dbReference type="Proteomes" id="UP000037020">
    <property type="component" value="Unassembled WGS sequence"/>
</dbReference>
<keyword evidence="4 6" id="KW-0418">Kinase</keyword>
<name>A0ABR5J3E7_9ACTN</name>